<dbReference type="EMBL" id="CALTRL010003483">
    <property type="protein sequence ID" value="CAH7681232.1"/>
    <property type="molecule type" value="Genomic_DNA"/>
</dbReference>
<feature type="region of interest" description="Disordered" evidence="1">
    <location>
        <begin position="224"/>
        <end position="251"/>
    </location>
</feature>
<accession>A0AAV0B5G2</accession>
<dbReference type="AlphaFoldDB" id="A0AAV0B5G2"/>
<evidence type="ECO:0000313" key="3">
    <source>
        <dbReference type="Proteomes" id="UP001153365"/>
    </source>
</evidence>
<keyword evidence="3" id="KW-1185">Reference proteome</keyword>
<feature type="compositionally biased region" description="Low complexity" evidence="1">
    <location>
        <begin position="13"/>
        <end position="26"/>
    </location>
</feature>
<evidence type="ECO:0000313" key="2">
    <source>
        <dbReference type="EMBL" id="CAH7681232.1"/>
    </source>
</evidence>
<name>A0AAV0B5G2_PHAPC</name>
<feature type="compositionally biased region" description="Polar residues" evidence="1">
    <location>
        <begin position="28"/>
        <end position="37"/>
    </location>
</feature>
<feature type="compositionally biased region" description="Polar residues" evidence="1">
    <location>
        <begin position="1"/>
        <end position="12"/>
    </location>
</feature>
<dbReference type="Proteomes" id="UP001153365">
    <property type="component" value="Unassembled WGS sequence"/>
</dbReference>
<proteinExistence type="predicted"/>
<reference evidence="2" key="1">
    <citation type="submission" date="2022-06" db="EMBL/GenBank/DDBJ databases">
        <authorList>
            <consortium name="SYNGENTA / RWTH Aachen University"/>
        </authorList>
    </citation>
    <scope>NUCLEOTIDE SEQUENCE</scope>
</reference>
<sequence>MANLQSWVNPFDSSSESSGAQGSRLSTPGVTPQTPGETTLDVKATGFAMEERQTTTLGRVALGGLGGGARSADVDGLAEFLPAIVVLDSPCSGLGRRLVDQEVKLARGQYLSSSVSAVSPCLSLPPLSSSPSSLLELPIATVLRSARVTSVKVEGLAFWRLACWVVLTSLARLNWDLPKCSEDPTWLLTIPSWLVHSPDKIGIPPVGIPAFFDTLLLPDWTPFDSSSESSGTQGSRSSTPGVTPQTPGETTLEVEATRFGVEGRQTTTLERVASGGLGGGAKSTDFDGLAAFLPAIVVLDPPYSGLGGHLVDQEVKLARGQYLSSSVSAILPCVSLPPSSSSPSSSLELPIATVLRSA</sequence>
<comment type="caution">
    <text evidence="2">The sequence shown here is derived from an EMBL/GenBank/DDBJ whole genome shotgun (WGS) entry which is preliminary data.</text>
</comment>
<organism evidence="2 3">
    <name type="scientific">Phakopsora pachyrhizi</name>
    <name type="common">Asian soybean rust disease fungus</name>
    <dbReference type="NCBI Taxonomy" id="170000"/>
    <lineage>
        <taxon>Eukaryota</taxon>
        <taxon>Fungi</taxon>
        <taxon>Dikarya</taxon>
        <taxon>Basidiomycota</taxon>
        <taxon>Pucciniomycotina</taxon>
        <taxon>Pucciniomycetes</taxon>
        <taxon>Pucciniales</taxon>
        <taxon>Phakopsoraceae</taxon>
        <taxon>Phakopsora</taxon>
    </lineage>
</organism>
<evidence type="ECO:0000256" key="1">
    <source>
        <dbReference type="SAM" id="MobiDB-lite"/>
    </source>
</evidence>
<gene>
    <name evidence="2" type="ORF">PPACK8108_LOCUS13806</name>
</gene>
<feature type="region of interest" description="Disordered" evidence="1">
    <location>
        <begin position="1"/>
        <end position="38"/>
    </location>
</feature>
<feature type="compositionally biased region" description="Polar residues" evidence="1">
    <location>
        <begin position="240"/>
        <end position="249"/>
    </location>
</feature>
<protein>
    <submittedName>
        <fullName evidence="2">Uncharacterized protein</fullName>
    </submittedName>
</protein>
<feature type="compositionally biased region" description="Low complexity" evidence="1">
    <location>
        <begin position="225"/>
        <end position="239"/>
    </location>
</feature>